<dbReference type="Proteomes" id="UP001230978">
    <property type="component" value="Chromosome"/>
</dbReference>
<dbReference type="GO" id="GO:0016757">
    <property type="term" value="F:glycosyltransferase activity"/>
    <property type="evidence" value="ECO:0007669"/>
    <property type="project" value="UniProtKB-KW"/>
</dbReference>
<evidence type="ECO:0000313" key="5">
    <source>
        <dbReference type="EMBL" id="WGV17537.1"/>
    </source>
</evidence>
<sequence length="355" mass="38459">MADGVPELYVTNFNKRFTGVSSTLRAVLQQHLGRYRSVLVGVGLPGLPDPITKREALRLSRERPAGRPFAIWHVRRNTEMQLAILARDVLRLPIRTVFTSAAKHRHSAWPRFLISRMDRIIATSDEAARCVGRHDTVIPHGVDTVRFCPPPERAAEWAKTGYPGEYGIVTVGRIRPSKGSDIFVKAMIRALPDLPGATAVLVGLAKPEDQGFVAKMKAEIAAAGMEGRIFFSGSISDEALLTILKGSRLLCATPRYEPFGVTPLEGMACGLPIVATATGHFAECVGDPDNPEEAGRIVPIEDVAAVADAVRWALEDAAHWAGLSARARARVERVFSIEGEAAGIAAIYEALWAEG</sequence>
<protein>
    <submittedName>
        <fullName evidence="5">Glycosyltransferase family 4 protein</fullName>
        <ecNumber evidence="5">2.4.-.-</ecNumber>
    </submittedName>
</protein>
<organism evidence="5 6">
    <name type="scientific">Fuscovulum ytuae</name>
    <dbReference type="NCBI Taxonomy" id="3042299"/>
    <lineage>
        <taxon>Bacteria</taxon>
        <taxon>Pseudomonadati</taxon>
        <taxon>Pseudomonadota</taxon>
        <taxon>Alphaproteobacteria</taxon>
        <taxon>Rhodobacterales</taxon>
        <taxon>Paracoccaceae</taxon>
        <taxon>Fuscovulum</taxon>
    </lineage>
</organism>
<dbReference type="EC" id="2.4.-.-" evidence="5"/>
<name>A0ABY8QBB6_9RHOB</name>
<dbReference type="PANTHER" id="PTHR12526:SF640">
    <property type="entry name" value="COLANIC ACID BIOSYNTHESIS GLYCOSYLTRANSFERASE WCAL-RELATED"/>
    <property type="match status" value="1"/>
</dbReference>
<accession>A0ABY8QBB6</accession>
<dbReference type="Pfam" id="PF00534">
    <property type="entry name" value="Glycos_transf_1"/>
    <property type="match status" value="1"/>
</dbReference>
<reference evidence="5 6" key="1">
    <citation type="submission" date="2023-04" db="EMBL/GenBank/DDBJ databases">
        <title>YMD61, complete Genome.</title>
        <authorList>
            <person name="Zhang J."/>
        </authorList>
    </citation>
    <scope>NUCLEOTIDE SEQUENCE [LARGE SCALE GENOMIC DNA]</scope>
    <source>
        <strain evidence="5 6">YMD61</strain>
    </source>
</reference>
<comment type="similarity">
    <text evidence="1">Belongs to the glycosyltransferase group 1 family. Glycosyltransferase 4 subfamily.</text>
</comment>
<evidence type="ECO:0000313" key="6">
    <source>
        <dbReference type="Proteomes" id="UP001230978"/>
    </source>
</evidence>
<evidence type="ECO:0000259" key="4">
    <source>
        <dbReference type="Pfam" id="PF00534"/>
    </source>
</evidence>
<keyword evidence="2 5" id="KW-0328">Glycosyltransferase</keyword>
<dbReference type="InterPro" id="IPR001296">
    <property type="entry name" value="Glyco_trans_1"/>
</dbReference>
<dbReference type="SUPFAM" id="SSF53756">
    <property type="entry name" value="UDP-Glycosyltransferase/glycogen phosphorylase"/>
    <property type="match status" value="1"/>
</dbReference>
<dbReference type="Gene3D" id="3.40.50.2000">
    <property type="entry name" value="Glycogen Phosphorylase B"/>
    <property type="match status" value="2"/>
</dbReference>
<feature type="domain" description="Glycosyl transferase family 1" evidence="4">
    <location>
        <begin position="164"/>
        <end position="328"/>
    </location>
</feature>
<keyword evidence="3 5" id="KW-0808">Transferase</keyword>
<proteinExistence type="inferred from homology"/>
<dbReference type="CDD" id="cd03801">
    <property type="entry name" value="GT4_PimA-like"/>
    <property type="match status" value="1"/>
</dbReference>
<evidence type="ECO:0000256" key="2">
    <source>
        <dbReference type="ARBA" id="ARBA00022676"/>
    </source>
</evidence>
<gene>
    <name evidence="5" type="ORF">QF092_07045</name>
</gene>
<evidence type="ECO:0000256" key="3">
    <source>
        <dbReference type="ARBA" id="ARBA00022679"/>
    </source>
</evidence>
<evidence type="ECO:0000256" key="1">
    <source>
        <dbReference type="ARBA" id="ARBA00009481"/>
    </source>
</evidence>
<keyword evidence="6" id="KW-1185">Reference proteome</keyword>
<dbReference type="PANTHER" id="PTHR12526">
    <property type="entry name" value="GLYCOSYLTRANSFERASE"/>
    <property type="match status" value="1"/>
</dbReference>
<dbReference type="EMBL" id="CP124535">
    <property type="protein sequence ID" value="WGV17537.1"/>
    <property type="molecule type" value="Genomic_DNA"/>
</dbReference>
<dbReference type="RefSeq" id="WP_281468922.1">
    <property type="nucleotide sequence ID" value="NZ_CP124535.1"/>
</dbReference>